<gene>
    <name evidence="1" type="primary">ORF21833</name>
</gene>
<organism evidence="1">
    <name type="scientific">Arion vulgaris</name>
    <dbReference type="NCBI Taxonomy" id="1028688"/>
    <lineage>
        <taxon>Eukaryota</taxon>
        <taxon>Metazoa</taxon>
        <taxon>Spiralia</taxon>
        <taxon>Lophotrochozoa</taxon>
        <taxon>Mollusca</taxon>
        <taxon>Gastropoda</taxon>
        <taxon>Heterobranchia</taxon>
        <taxon>Euthyneura</taxon>
        <taxon>Panpulmonata</taxon>
        <taxon>Eupulmonata</taxon>
        <taxon>Stylommatophora</taxon>
        <taxon>Helicina</taxon>
        <taxon>Arionoidea</taxon>
        <taxon>Arionidae</taxon>
        <taxon>Arion</taxon>
    </lineage>
</organism>
<name>A0A0B6YD53_9EUPU</name>
<accession>A0A0B6YD53</accession>
<proteinExistence type="predicted"/>
<dbReference type="EMBL" id="HACG01007183">
    <property type="protein sequence ID" value="CEK54048.1"/>
    <property type="molecule type" value="Transcribed_RNA"/>
</dbReference>
<feature type="non-terminal residue" evidence="1">
    <location>
        <position position="62"/>
    </location>
</feature>
<dbReference type="AlphaFoldDB" id="A0A0B6YD53"/>
<evidence type="ECO:0000313" key="1">
    <source>
        <dbReference type="EMBL" id="CEK54048.1"/>
    </source>
</evidence>
<sequence>MGISEVHNPVFDTDRSSRIAEVDAGLSLLSWWEYEKYKHAWGVKSTKSMHSSSNTQYRPLVK</sequence>
<protein>
    <submittedName>
        <fullName evidence="1">Uncharacterized protein</fullName>
    </submittedName>
</protein>
<reference evidence="1" key="1">
    <citation type="submission" date="2014-12" db="EMBL/GenBank/DDBJ databases">
        <title>Insight into the proteome of Arion vulgaris.</title>
        <authorList>
            <person name="Aradska J."/>
            <person name="Bulat T."/>
            <person name="Smidak R."/>
            <person name="Sarate P."/>
            <person name="Gangsoo J."/>
            <person name="Sialana F."/>
            <person name="Bilban M."/>
            <person name="Lubec G."/>
        </authorList>
    </citation>
    <scope>NUCLEOTIDE SEQUENCE</scope>
    <source>
        <tissue evidence="1">Skin</tissue>
    </source>
</reference>